<feature type="region of interest" description="Disordered" evidence="1">
    <location>
        <begin position="34"/>
        <end position="95"/>
    </location>
</feature>
<dbReference type="PATRIC" id="fig|1348662.3.peg.1600"/>
<evidence type="ECO:0000256" key="1">
    <source>
        <dbReference type="SAM" id="MobiDB-lite"/>
    </source>
</evidence>
<sequence>MNPEFSRILDSYRQQAEERLRQFDAAVEKAIEQANAVGEKADHAPSGSTADASNSLSEHEPNESVDYTPQVPGLRPRKQRRPAVEHSGASLYGLG</sequence>
<reference evidence="2 3" key="1">
    <citation type="journal article" date="2013" name="Genome Announc.">
        <title>Whole-Genome Sequence of the Clinical Strain Corynebacterium argentoratense DSM 44202, Isolated from a Human Throat Specimen.</title>
        <authorList>
            <person name="Bomholt C."/>
            <person name="Glaub A."/>
            <person name="Gravermann K."/>
            <person name="Albersmeier A."/>
            <person name="Brinkrolf K."/>
            <person name="Ruckert C."/>
            <person name="Tauch A."/>
        </authorList>
    </citation>
    <scope>NUCLEOTIDE SEQUENCE [LARGE SCALE GENOMIC DNA]</scope>
    <source>
        <strain evidence="2">DSM 44202</strain>
    </source>
</reference>
<dbReference type="GeneID" id="78250363"/>
<dbReference type="KEGG" id="caz:CARG_08090"/>
<dbReference type="Proteomes" id="UP000016943">
    <property type="component" value="Chromosome"/>
</dbReference>
<dbReference type="HOGENOM" id="CLU_2368045_0_0_11"/>
<dbReference type="RefSeq" id="WP_021012125.1">
    <property type="nucleotide sequence ID" value="NC_022198.1"/>
</dbReference>
<dbReference type="EMBL" id="CP006365">
    <property type="protein sequence ID" value="AGU15735.1"/>
    <property type="molecule type" value="Genomic_DNA"/>
</dbReference>
<evidence type="ECO:0000313" key="3">
    <source>
        <dbReference type="Proteomes" id="UP000016943"/>
    </source>
</evidence>
<feature type="compositionally biased region" description="Polar residues" evidence="1">
    <location>
        <begin position="46"/>
        <end position="56"/>
    </location>
</feature>
<dbReference type="AlphaFoldDB" id="U3GW22"/>
<protein>
    <submittedName>
        <fullName evidence="2">Uncharacterized protein</fullName>
    </submittedName>
</protein>
<gene>
    <name evidence="2" type="ORF">CARG_08090</name>
</gene>
<accession>U3GW22</accession>
<evidence type="ECO:0000313" key="2">
    <source>
        <dbReference type="EMBL" id="AGU15735.1"/>
    </source>
</evidence>
<organism evidence="2 3">
    <name type="scientific">Corynebacterium argentoratense DSM 44202</name>
    <dbReference type="NCBI Taxonomy" id="1348662"/>
    <lineage>
        <taxon>Bacteria</taxon>
        <taxon>Bacillati</taxon>
        <taxon>Actinomycetota</taxon>
        <taxon>Actinomycetes</taxon>
        <taxon>Mycobacteriales</taxon>
        <taxon>Corynebacteriaceae</taxon>
        <taxon>Corynebacterium</taxon>
    </lineage>
</organism>
<proteinExistence type="predicted"/>
<dbReference type="STRING" id="1348662.CARG_08090"/>
<name>U3GW22_9CORY</name>
<keyword evidence="3" id="KW-1185">Reference proteome</keyword>